<gene>
    <name evidence="2" type="ORF">GUITHDRAFT_66805</name>
</gene>
<dbReference type="RefSeq" id="XP_005837651.1">
    <property type="nucleotide sequence ID" value="XM_005837594.1"/>
</dbReference>
<feature type="domain" description="Xrn1 N-terminal" evidence="1">
    <location>
        <begin position="74"/>
        <end position="155"/>
    </location>
</feature>
<dbReference type="Gene3D" id="3.40.50.12390">
    <property type="match status" value="2"/>
</dbReference>
<dbReference type="KEGG" id="gtt:GUITHDRAFT_66805"/>
<evidence type="ECO:0000313" key="3">
    <source>
        <dbReference type="EnsemblProtists" id="EKX50671"/>
    </source>
</evidence>
<dbReference type="GO" id="GO:0005634">
    <property type="term" value="C:nucleus"/>
    <property type="evidence" value="ECO:0007669"/>
    <property type="project" value="TreeGrafter"/>
</dbReference>
<name>L1JQ07_GUITC</name>
<dbReference type="eggNOG" id="KOG2045">
    <property type="taxonomic scope" value="Eukaryota"/>
</dbReference>
<dbReference type="GO" id="GO:0004534">
    <property type="term" value="F:5'-3' RNA exonuclease activity"/>
    <property type="evidence" value="ECO:0007669"/>
    <property type="project" value="TreeGrafter"/>
</dbReference>
<evidence type="ECO:0000313" key="4">
    <source>
        <dbReference type="Proteomes" id="UP000011087"/>
    </source>
</evidence>
<dbReference type="PANTHER" id="PTHR12341">
    <property type="entry name" value="5'-&gt;3' EXORIBONUCLEASE"/>
    <property type="match status" value="1"/>
</dbReference>
<sequence length="249" mass="27741">MNGLLHTACRKAKDFEHAILRVYKELDATLRTLIPTKSVVLAFDGPGPLAKLLTQRKRRNKSSKASKYKLSGLHITPGTKFMQTMREACEYYAALRLVASAKFKNVAFYISGADVAGEGEIKIIEWIHNLLQNQNDEKIIIVGGDADLVLQGLAVLRVKDLFVYAGKDMSQHPSSRKAKGKSSPSIVLSMWEVVRSLERLFPGQSQAVRADLIVLMIMNGNDYLPKVRGGSFESFFRAYKKVKAMIGVH</sequence>
<dbReference type="HOGENOM" id="CLU_1117490_0_0_1"/>
<dbReference type="OMA" id="YSWVNEK"/>
<dbReference type="GO" id="GO:0003723">
    <property type="term" value="F:RNA binding"/>
    <property type="evidence" value="ECO:0007669"/>
    <property type="project" value="TreeGrafter"/>
</dbReference>
<organism evidence="2">
    <name type="scientific">Guillardia theta (strain CCMP2712)</name>
    <name type="common">Cryptophyte</name>
    <dbReference type="NCBI Taxonomy" id="905079"/>
    <lineage>
        <taxon>Eukaryota</taxon>
        <taxon>Cryptophyceae</taxon>
        <taxon>Pyrenomonadales</taxon>
        <taxon>Geminigeraceae</taxon>
        <taxon>Guillardia</taxon>
    </lineage>
</organism>
<reference evidence="4" key="2">
    <citation type="submission" date="2012-11" db="EMBL/GenBank/DDBJ databases">
        <authorList>
            <person name="Kuo A."/>
            <person name="Curtis B.A."/>
            <person name="Tanifuji G."/>
            <person name="Burki F."/>
            <person name="Gruber A."/>
            <person name="Irimia M."/>
            <person name="Maruyama S."/>
            <person name="Arias M.C."/>
            <person name="Ball S.G."/>
            <person name="Gile G.H."/>
            <person name="Hirakawa Y."/>
            <person name="Hopkins J.F."/>
            <person name="Rensing S.A."/>
            <person name="Schmutz J."/>
            <person name="Symeonidi A."/>
            <person name="Elias M."/>
            <person name="Eveleigh R.J."/>
            <person name="Herman E.K."/>
            <person name="Klute M.J."/>
            <person name="Nakayama T."/>
            <person name="Obornik M."/>
            <person name="Reyes-Prieto A."/>
            <person name="Armbrust E.V."/>
            <person name="Aves S.J."/>
            <person name="Beiko R.G."/>
            <person name="Coutinho P."/>
            <person name="Dacks J.B."/>
            <person name="Durnford D.G."/>
            <person name="Fast N.M."/>
            <person name="Green B.R."/>
            <person name="Grisdale C."/>
            <person name="Hempe F."/>
            <person name="Henrissat B."/>
            <person name="Hoppner M.P."/>
            <person name="Ishida K.-I."/>
            <person name="Kim E."/>
            <person name="Koreny L."/>
            <person name="Kroth P.G."/>
            <person name="Liu Y."/>
            <person name="Malik S.-B."/>
            <person name="Maier U.G."/>
            <person name="McRose D."/>
            <person name="Mock T."/>
            <person name="Neilson J.A."/>
            <person name="Onodera N.T."/>
            <person name="Poole A.M."/>
            <person name="Pritham E.J."/>
            <person name="Richards T.A."/>
            <person name="Rocap G."/>
            <person name="Roy S.W."/>
            <person name="Sarai C."/>
            <person name="Schaack S."/>
            <person name="Shirato S."/>
            <person name="Slamovits C.H."/>
            <person name="Spencer D.F."/>
            <person name="Suzuki S."/>
            <person name="Worden A.Z."/>
            <person name="Zauner S."/>
            <person name="Barry K."/>
            <person name="Bell C."/>
            <person name="Bharti A.K."/>
            <person name="Crow J.A."/>
            <person name="Grimwood J."/>
            <person name="Kramer R."/>
            <person name="Lindquist E."/>
            <person name="Lucas S."/>
            <person name="Salamov A."/>
            <person name="McFadden G.I."/>
            <person name="Lane C.E."/>
            <person name="Keeling P.J."/>
            <person name="Gray M.W."/>
            <person name="Grigoriev I.V."/>
            <person name="Archibald J.M."/>
        </authorList>
    </citation>
    <scope>NUCLEOTIDE SEQUENCE</scope>
    <source>
        <strain evidence="4">CCMP2712</strain>
    </source>
</reference>
<dbReference type="InterPro" id="IPR004859">
    <property type="entry name" value="Xrn1_N"/>
</dbReference>
<dbReference type="Pfam" id="PF03159">
    <property type="entry name" value="XRN_N"/>
    <property type="match status" value="2"/>
</dbReference>
<evidence type="ECO:0000259" key="1">
    <source>
        <dbReference type="Pfam" id="PF03159"/>
    </source>
</evidence>
<evidence type="ECO:0000313" key="2">
    <source>
        <dbReference type="EMBL" id="EKX50671.1"/>
    </source>
</evidence>
<dbReference type="OrthoDB" id="3498at2759"/>
<reference evidence="3" key="3">
    <citation type="submission" date="2016-03" db="UniProtKB">
        <authorList>
            <consortium name="EnsemblProtists"/>
        </authorList>
    </citation>
    <scope>IDENTIFICATION</scope>
</reference>
<protein>
    <recommendedName>
        <fullName evidence="1">Xrn1 N-terminal domain-containing protein</fullName>
    </recommendedName>
</protein>
<dbReference type="InterPro" id="IPR027073">
    <property type="entry name" value="5_3_exoribonuclease"/>
</dbReference>
<dbReference type="GO" id="GO:0000956">
    <property type="term" value="P:nuclear-transcribed mRNA catabolic process"/>
    <property type="evidence" value="ECO:0007669"/>
    <property type="project" value="TreeGrafter"/>
</dbReference>
<dbReference type="Proteomes" id="UP000011087">
    <property type="component" value="Unassembled WGS sequence"/>
</dbReference>
<feature type="domain" description="Xrn1 N-terminal" evidence="1">
    <location>
        <begin position="1"/>
        <end position="68"/>
    </location>
</feature>
<proteinExistence type="predicted"/>
<dbReference type="AlphaFoldDB" id="L1JQ07"/>
<reference evidence="2 4" key="1">
    <citation type="journal article" date="2012" name="Nature">
        <title>Algal genomes reveal evolutionary mosaicism and the fate of nucleomorphs.</title>
        <authorList>
            <consortium name="DOE Joint Genome Institute"/>
            <person name="Curtis B.A."/>
            <person name="Tanifuji G."/>
            <person name="Burki F."/>
            <person name="Gruber A."/>
            <person name="Irimia M."/>
            <person name="Maruyama S."/>
            <person name="Arias M.C."/>
            <person name="Ball S.G."/>
            <person name="Gile G.H."/>
            <person name="Hirakawa Y."/>
            <person name="Hopkins J.F."/>
            <person name="Kuo A."/>
            <person name="Rensing S.A."/>
            <person name="Schmutz J."/>
            <person name="Symeonidi A."/>
            <person name="Elias M."/>
            <person name="Eveleigh R.J."/>
            <person name="Herman E.K."/>
            <person name="Klute M.J."/>
            <person name="Nakayama T."/>
            <person name="Obornik M."/>
            <person name="Reyes-Prieto A."/>
            <person name="Armbrust E.V."/>
            <person name="Aves S.J."/>
            <person name="Beiko R.G."/>
            <person name="Coutinho P."/>
            <person name="Dacks J.B."/>
            <person name="Durnford D.G."/>
            <person name="Fast N.M."/>
            <person name="Green B.R."/>
            <person name="Grisdale C.J."/>
            <person name="Hempel F."/>
            <person name="Henrissat B."/>
            <person name="Hoppner M.P."/>
            <person name="Ishida K."/>
            <person name="Kim E."/>
            <person name="Koreny L."/>
            <person name="Kroth P.G."/>
            <person name="Liu Y."/>
            <person name="Malik S.B."/>
            <person name="Maier U.G."/>
            <person name="McRose D."/>
            <person name="Mock T."/>
            <person name="Neilson J.A."/>
            <person name="Onodera N.T."/>
            <person name="Poole A.M."/>
            <person name="Pritham E.J."/>
            <person name="Richards T.A."/>
            <person name="Rocap G."/>
            <person name="Roy S.W."/>
            <person name="Sarai C."/>
            <person name="Schaack S."/>
            <person name="Shirato S."/>
            <person name="Slamovits C.H."/>
            <person name="Spencer D.F."/>
            <person name="Suzuki S."/>
            <person name="Worden A.Z."/>
            <person name="Zauner S."/>
            <person name="Barry K."/>
            <person name="Bell C."/>
            <person name="Bharti A.K."/>
            <person name="Crow J.A."/>
            <person name="Grimwood J."/>
            <person name="Kramer R."/>
            <person name="Lindquist E."/>
            <person name="Lucas S."/>
            <person name="Salamov A."/>
            <person name="McFadden G.I."/>
            <person name="Lane C.E."/>
            <person name="Keeling P.J."/>
            <person name="Gray M.W."/>
            <person name="Grigoriev I.V."/>
            <person name="Archibald J.M."/>
        </authorList>
    </citation>
    <scope>NUCLEOTIDE SEQUENCE</scope>
    <source>
        <strain evidence="2 4">CCMP2712</strain>
    </source>
</reference>
<dbReference type="EnsemblProtists" id="EKX50671">
    <property type="protein sequence ID" value="EKX50671"/>
    <property type="gene ID" value="GUITHDRAFT_66805"/>
</dbReference>
<dbReference type="EMBL" id="JH992978">
    <property type="protein sequence ID" value="EKX50671.1"/>
    <property type="molecule type" value="Genomic_DNA"/>
</dbReference>
<keyword evidence="4" id="KW-1185">Reference proteome</keyword>
<dbReference type="PaxDb" id="55529-EKX50671"/>
<dbReference type="STRING" id="905079.L1JQ07"/>
<dbReference type="GeneID" id="17307147"/>
<accession>L1JQ07</accession>